<dbReference type="PANTHER" id="PTHR24246">
    <property type="entry name" value="OLFACTORY RECEPTOR AND ADENOSINE RECEPTOR"/>
    <property type="match status" value="1"/>
</dbReference>
<evidence type="ECO:0000259" key="12">
    <source>
        <dbReference type="PROSITE" id="PS50262"/>
    </source>
</evidence>
<evidence type="ECO:0000256" key="4">
    <source>
        <dbReference type="ARBA" id="ARBA00022692"/>
    </source>
</evidence>
<evidence type="ECO:0000313" key="13">
    <source>
        <dbReference type="EMBL" id="EEB12011.1"/>
    </source>
</evidence>
<dbReference type="Pfam" id="PF00001">
    <property type="entry name" value="7tm_1"/>
    <property type="match status" value="1"/>
</dbReference>
<evidence type="ECO:0000256" key="9">
    <source>
        <dbReference type="ARBA" id="ARBA00023180"/>
    </source>
</evidence>
<feature type="transmembrane region" description="Helical" evidence="11">
    <location>
        <begin position="59"/>
        <end position="84"/>
    </location>
</feature>
<evidence type="ECO:0000256" key="2">
    <source>
        <dbReference type="ARBA" id="ARBA00010663"/>
    </source>
</evidence>
<name>E0VF55_PEDHC</name>
<dbReference type="Proteomes" id="UP000009046">
    <property type="component" value="Unassembled WGS sequence"/>
</dbReference>
<reference evidence="13" key="1">
    <citation type="submission" date="2007-04" db="EMBL/GenBank/DDBJ databases">
        <title>Annotation of Pediculus humanus corporis strain USDA.</title>
        <authorList>
            <person name="Kirkness E."/>
            <person name="Hannick L."/>
            <person name="Hass B."/>
            <person name="Bruggner R."/>
            <person name="Lawson D."/>
            <person name="Bidwell S."/>
            <person name="Joardar V."/>
            <person name="Caler E."/>
            <person name="Walenz B."/>
            <person name="Inman J."/>
            <person name="Schobel S."/>
            <person name="Galinsky K."/>
            <person name="Amedeo P."/>
            <person name="Strausberg R."/>
        </authorList>
    </citation>
    <scope>NUCLEOTIDE SEQUENCE</scope>
    <source>
        <strain evidence="13">USDA</strain>
    </source>
</reference>
<reference evidence="13" key="2">
    <citation type="submission" date="2007-04" db="EMBL/GenBank/DDBJ databases">
        <title>The genome of the human body louse.</title>
        <authorList>
            <consortium name="The Human Body Louse Genome Consortium"/>
            <person name="Kirkness E."/>
            <person name="Walenz B."/>
            <person name="Hass B."/>
            <person name="Bruggner R."/>
            <person name="Strausberg R."/>
        </authorList>
    </citation>
    <scope>NUCLEOTIDE SEQUENCE</scope>
    <source>
        <strain evidence="13">USDA</strain>
    </source>
</reference>
<feature type="transmembrane region" description="Helical" evidence="11">
    <location>
        <begin position="264"/>
        <end position="289"/>
    </location>
</feature>
<keyword evidence="7 11" id="KW-0472">Membrane</keyword>
<dbReference type="VEuPathDB" id="VectorBase:PHUM149560"/>
<evidence type="ECO:0000256" key="5">
    <source>
        <dbReference type="ARBA" id="ARBA00022989"/>
    </source>
</evidence>
<dbReference type="InParanoid" id="E0VF55"/>
<reference evidence="14" key="3">
    <citation type="submission" date="2020-05" db="UniProtKB">
        <authorList>
            <consortium name="EnsemblMetazoa"/>
        </authorList>
    </citation>
    <scope>IDENTIFICATION</scope>
    <source>
        <strain evidence="14">USDA</strain>
    </source>
</reference>
<dbReference type="InterPro" id="IPR017452">
    <property type="entry name" value="GPCR_Rhodpsn_7TM"/>
</dbReference>
<feature type="transmembrane region" description="Helical" evidence="11">
    <location>
        <begin position="96"/>
        <end position="120"/>
    </location>
</feature>
<keyword evidence="4 11" id="KW-0812">Transmembrane</keyword>
<feature type="transmembrane region" description="Helical" evidence="11">
    <location>
        <begin position="140"/>
        <end position="161"/>
    </location>
</feature>
<dbReference type="CDD" id="cd00637">
    <property type="entry name" value="7tm_classA_rhodopsin-like"/>
    <property type="match status" value="1"/>
</dbReference>
<dbReference type="KEGG" id="phu:Phum_PHUM149560"/>
<keyword evidence="3" id="KW-1003">Cell membrane</keyword>
<dbReference type="RefSeq" id="XP_002424749.1">
    <property type="nucleotide sequence ID" value="XM_002424704.1"/>
</dbReference>
<keyword evidence="8 13" id="KW-0675">Receptor</keyword>
<gene>
    <name evidence="14" type="primary">8236401</name>
    <name evidence="13" type="ORF">Phum_PHUM149560</name>
</gene>
<organism>
    <name type="scientific">Pediculus humanus subsp. corporis</name>
    <name type="common">Body louse</name>
    <dbReference type="NCBI Taxonomy" id="121224"/>
    <lineage>
        <taxon>Eukaryota</taxon>
        <taxon>Metazoa</taxon>
        <taxon>Ecdysozoa</taxon>
        <taxon>Arthropoda</taxon>
        <taxon>Hexapoda</taxon>
        <taxon>Insecta</taxon>
        <taxon>Pterygota</taxon>
        <taxon>Neoptera</taxon>
        <taxon>Paraneoptera</taxon>
        <taxon>Psocodea</taxon>
        <taxon>Troctomorpha</taxon>
        <taxon>Phthiraptera</taxon>
        <taxon>Anoplura</taxon>
        <taxon>Pediculidae</taxon>
        <taxon>Pediculus</taxon>
    </lineage>
</organism>
<sequence>MTFKNDWDVEYRWKRSSTNETNVQIFIDNNSTSGGGGSTATTVTTAANVNHQWSNIQSVTYIVVPLLCVFLCTVATIINARILFCVRWIRRPLSPTLYISLSLALADTCSAILIGLGFIFNSLLPKGLNVNVDNDCLFLILEAFRLSGILISTTHLLVLAGNHYFGILCPFRSMRWLTHTNLTVVVVFIWIAPTAYIFGYFGSFKNQALFFIPLILMFAIYIHISIIVKKHQASRRWFNRHSRRYDATGTKSDHQKQFDRNLKAIWTSLLILSTYIICFMPAVLHFYLICNDCYFKFDTVGIKNLILSSSITNFLLIAKYLLNPLIYASRMHEIRAATRQMNAECKRKLCPCGSFDNLKRAGNSLAETSQRFSMFSGSSRKNHIDLNSANMRNGFDGMKKSETTDL</sequence>
<dbReference type="GeneID" id="8236401"/>
<dbReference type="Gene3D" id="1.20.1070.10">
    <property type="entry name" value="Rhodopsin 7-helix transmembrane proteins"/>
    <property type="match status" value="2"/>
</dbReference>
<dbReference type="OMA" id="FMWATPP"/>
<evidence type="ECO:0000256" key="11">
    <source>
        <dbReference type="SAM" id="Phobius"/>
    </source>
</evidence>
<dbReference type="GO" id="GO:0004930">
    <property type="term" value="F:G protein-coupled receptor activity"/>
    <property type="evidence" value="ECO:0007669"/>
    <property type="project" value="UniProtKB-KW"/>
</dbReference>
<dbReference type="PROSITE" id="PS50262">
    <property type="entry name" value="G_PROTEIN_RECEP_F1_2"/>
    <property type="match status" value="1"/>
</dbReference>
<keyword evidence="15" id="KW-1185">Reference proteome</keyword>
<dbReference type="SUPFAM" id="SSF81321">
    <property type="entry name" value="Family A G protein-coupled receptor-like"/>
    <property type="match status" value="1"/>
</dbReference>
<dbReference type="InterPro" id="IPR000276">
    <property type="entry name" value="GPCR_Rhodpsn"/>
</dbReference>
<dbReference type="OrthoDB" id="9894375at2759"/>
<dbReference type="PRINTS" id="PR00237">
    <property type="entry name" value="GPCRRHODOPSN"/>
</dbReference>
<dbReference type="EMBL" id="AAZO01001734">
    <property type="status" value="NOT_ANNOTATED_CDS"/>
    <property type="molecule type" value="Genomic_DNA"/>
</dbReference>
<feature type="domain" description="G-protein coupled receptors family 1 profile" evidence="12">
    <location>
        <begin position="78"/>
        <end position="327"/>
    </location>
</feature>
<feature type="transmembrane region" description="Helical" evidence="11">
    <location>
        <begin position="208"/>
        <end position="228"/>
    </location>
</feature>
<feature type="transmembrane region" description="Helical" evidence="11">
    <location>
        <begin position="301"/>
        <end position="322"/>
    </location>
</feature>
<protein>
    <submittedName>
        <fullName evidence="13 14">Melanocortin receptor, putative</fullName>
    </submittedName>
</protein>
<accession>E0VF55</accession>
<evidence type="ECO:0000256" key="7">
    <source>
        <dbReference type="ARBA" id="ARBA00023136"/>
    </source>
</evidence>
<comment type="similarity">
    <text evidence="2">Belongs to the G-protein coupled receptor 1 family.</text>
</comment>
<feature type="transmembrane region" description="Helical" evidence="11">
    <location>
        <begin position="182"/>
        <end position="202"/>
    </location>
</feature>
<evidence type="ECO:0000313" key="14">
    <source>
        <dbReference type="EnsemblMetazoa" id="PHUM149560-PA"/>
    </source>
</evidence>
<keyword evidence="5 11" id="KW-1133">Transmembrane helix</keyword>
<evidence type="ECO:0000256" key="3">
    <source>
        <dbReference type="ARBA" id="ARBA00022475"/>
    </source>
</evidence>
<dbReference type="EnsemblMetazoa" id="PHUM149560-RA">
    <property type="protein sequence ID" value="PHUM149560-PA"/>
    <property type="gene ID" value="PHUM149560"/>
</dbReference>
<comment type="subcellular location">
    <subcellularLocation>
        <location evidence="1">Cell membrane</location>
        <topology evidence="1">Multi-pass membrane protein</topology>
    </subcellularLocation>
</comment>
<keyword evidence="6" id="KW-0297">G-protein coupled receptor</keyword>
<keyword evidence="10" id="KW-0807">Transducer</keyword>
<dbReference type="HOGENOM" id="CLU_678447_0_0_1"/>
<dbReference type="eggNOG" id="KOG3656">
    <property type="taxonomic scope" value="Eukaryota"/>
</dbReference>
<evidence type="ECO:0000256" key="1">
    <source>
        <dbReference type="ARBA" id="ARBA00004651"/>
    </source>
</evidence>
<evidence type="ECO:0000313" key="15">
    <source>
        <dbReference type="Proteomes" id="UP000009046"/>
    </source>
</evidence>
<dbReference type="PANTHER" id="PTHR24246:SF27">
    <property type="entry name" value="ADENOSINE RECEPTOR, ISOFORM A"/>
    <property type="match status" value="1"/>
</dbReference>
<dbReference type="GO" id="GO:0005886">
    <property type="term" value="C:plasma membrane"/>
    <property type="evidence" value="ECO:0007669"/>
    <property type="project" value="UniProtKB-SubCell"/>
</dbReference>
<evidence type="ECO:0000256" key="6">
    <source>
        <dbReference type="ARBA" id="ARBA00023040"/>
    </source>
</evidence>
<dbReference type="EMBL" id="DS235101">
    <property type="protein sequence ID" value="EEB12011.1"/>
    <property type="molecule type" value="Genomic_DNA"/>
</dbReference>
<dbReference type="CTD" id="8236401"/>
<proteinExistence type="inferred from homology"/>
<evidence type="ECO:0000256" key="10">
    <source>
        <dbReference type="ARBA" id="ARBA00023224"/>
    </source>
</evidence>
<keyword evidence="9" id="KW-0325">Glycoprotein</keyword>
<evidence type="ECO:0000256" key="8">
    <source>
        <dbReference type="ARBA" id="ARBA00023170"/>
    </source>
</evidence>
<dbReference type="AlphaFoldDB" id="E0VF55"/>